<evidence type="ECO:0000313" key="3">
    <source>
        <dbReference type="Proteomes" id="UP000479190"/>
    </source>
</evidence>
<dbReference type="OrthoDB" id="7699859at2759"/>
<protein>
    <submittedName>
        <fullName evidence="2">Uncharacterized protein</fullName>
    </submittedName>
</protein>
<organism evidence="2 3">
    <name type="scientific">Trichogramma brassicae</name>
    <dbReference type="NCBI Taxonomy" id="86971"/>
    <lineage>
        <taxon>Eukaryota</taxon>
        <taxon>Metazoa</taxon>
        <taxon>Ecdysozoa</taxon>
        <taxon>Arthropoda</taxon>
        <taxon>Hexapoda</taxon>
        <taxon>Insecta</taxon>
        <taxon>Pterygota</taxon>
        <taxon>Neoptera</taxon>
        <taxon>Endopterygota</taxon>
        <taxon>Hymenoptera</taxon>
        <taxon>Apocrita</taxon>
        <taxon>Proctotrupomorpha</taxon>
        <taxon>Chalcidoidea</taxon>
        <taxon>Trichogrammatidae</taxon>
        <taxon>Trichogramma</taxon>
    </lineage>
</organism>
<feature type="compositionally biased region" description="Basic and acidic residues" evidence="1">
    <location>
        <begin position="97"/>
        <end position="107"/>
    </location>
</feature>
<feature type="region of interest" description="Disordered" evidence="1">
    <location>
        <begin position="97"/>
        <end position="116"/>
    </location>
</feature>
<dbReference type="PANTHER" id="PTHR22954:SF3">
    <property type="entry name" value="PROTEIN CBG08539"/>
    <property type="match status" value="1"/>
</dbReference>
<keyword evidence="3" id="KW-1185">Reference proteome</keyword>
<dbReference type="Pfam" id="PF03564">
    <property type="entry name" value="DUF1759"/>
    <property type="match status" value="1"/>
</dbReference>
<evidence type="ECO:0000256" key="1">
    <source>
        <dbReference type="SAM" id="MobiDB-lite"/>
    </source>
</evidence>
<name>A0A6H5IQH8_9HYME</name>
<dbReference type="EMBL" id="CADCXV010000970">
    <property type="protein sequence ID" value="CAB0039573.1"/>
    <property type="molecule type" value="Genomic_DNA"/>
</dbReference>
<dbReference type="InterPro" id="IPR005312">
    <property type="entry name" value="DUF1759"/>
</dbReference>
<sequence length="414" mass="46782">MGHEAQAEFAEIIKELCDAIRSQPRADWTLGRIRARGELLEEYWSDFQRNHVDLPTDDPERRGLDRNVYISVQAAYIEAKSILYDAQAGFETLERRQSDTVAARRDGPASTQSRSRLPQIHVPAFSGRREDWESFRDLFSALIHNDETLSNVERLYYLKTLVKGEASSALSALQLTDDSYTTAWSLLESRFENRRLLVQDHLSALRSLKPIREDSVKAIQHLMDTLGRHRDQLRTLDRPVDAWDDWFVSIAASCMDGSTRKAWEAELERLDAADQQGSSRKGDHLASFATLTDFLGSRCRMAAACASSAFSTSKPPASTGVDRSALSWGPLHRSLHRLRKVGAARETSSSRSIPALFQLLAAWPRRSYVSISVNVPALPCRTPHPAARRPFETPRIISRQRRPVEASTHNARYL</sequence>
<dbReference type="AlphaFoldDB" id="A0A6H5IQH8"/>
<proteinExistence type="predicted"/>
<reference evidence="2 3" key="1">
    <citation type="submission" date="2020-02" db="EMBL/GenBank/DDBJ databases">
        <authorList>
            <person name="Ferguson B K."/>
        </authorList>
    </citation>
    <scope>NUCLEOTIDE SEQUENCE [LARGE SCALE GENOMIC DNA]</scope>
</reference>
<dbReference type="PANTHER" id="PTHR22954">
    <property type="entry name" value="RETROVIRAL PROTEASE-RELATED"/>
    <property type="match status" value="1"/>
</dbReference>
<dbReference type="Proteomes" id="UP000479190">
    <property type="component" value="Unassembled WGS sequence"/>
</dbReference>
<accession>A0A6H5IQH8</accession>
<evidence type="ECO:0000313" key="2">
    <source>
        <dbReference type="EMBL" id="CAB0039573.1"/>
    </source>
</evidence>
<gene>
    <name evidence="2" type="ORF">TBRA_LOCUS11312</name>
</gene>